<keyword evidence="5" id="KW-0169">Cobalamin biosynthesis</keyword>
<gene>
    <name evidence="11" type="ORF">HHL27_18175</name>
</gene>
<dbReference type="InterPro" id="IPR015421">
    <property type="entry name" value="PyrdxlP-dep_Trfase_major"/>
</dbReference>
<dbReference type="PANTHER" id="PTHR42885">
    <property type="entry name" value="HISTIDINOL-PHOSPHATE AMINOTRANSFERASE-RELATED"/>
    <property type="match status" value="1"/>
</dbReference>
<dbReference type="EC" id="4.1.1.81" evidence="4"/>
<dbReference type="PROSITE" id="PS00105">
    <property type="entry name" value="AA_TRANSFER_CLASS_1"/>
    <property type="match status" value="1"/>
</dbReference>
<dbReference type="CDD" id="cd00609">
    <property type="entry name" value="AAT_like"/>
    <property type="match status" value="1"/>
</dbReference>
<dbReference type="NCBIfam" id="TIGR01140">
    <property type="entry name" value="L_thr_O3P_dcar"/>
    <property type="match status" value="1"/>
</dbReference>
<dbReference type="EMBL" id="JABBGM010000011">
    <property type="protein sequence ID" value="NML95604.1"/>
    <property type="molecule type" value="Genomic_DNA"/>
</dbReference>
<dbReference type="Proteomes" id="UP000583556">
    <property type="component" value="Unassembled WGS sequence"/>
</dbReference>
<name>A0A7Y0GC26_9SPHN</name>
<evidence type="ECO:0000256" key="8">
    <source>
        <dbReference type="ARBA" id="ARBA00029996"/>
    </source>
</evidence>
<comment type="cofactor">
    <cofactor evidence="1">
        <name>pyridoxal 5'-phosphate</name>
        <dbReference type="ChEBI" id="CHEBI:597326"/>
    </cofactor>
</comment>
<feature type="domain" description="Aminotransferase class I/classII large" evidence="10">
    <location>
        <begin position="126"/>
        <end position="312"/>
    </location>
</feature>
<dbReference type="GO" id="GO:0048472">
    <property type="term" value="F:threonine-phosphate decarboxylase activity"/>
    <property type="evidence" value="ECO:0007669"/>
    <property type="project" value="UniProtKB-EC"/>
</dbReference>
<dbReference type="UniPathway" id="UPA00148"/>
<comment type="caution">
    <text evidence="11">The sequence shown here is derived from an EMBL/GenBank/DDBJ whole genome shotgun (WGS) entry which is preliminary data.</text>
</comment>
<dbReference type="InterPro" id="IPR005860">
    <property type="entry name" value="CobD"/>
</dbReference>
<reference evidence="11 12" key="1">
    <citation type="submission" date="2020-04" db="EMBL/GenBank/DDBJ databases">
        <title>Novosphingobium sp. TW-4 isolated from soil.</title>
        <authorList>
            <person name="Dahal R.H."/>
            <person name="Chaudhary D.K."/>
        </authorList>
    </citation>
    <scope>NUCLEOTIDE SEQUENCE [LARGE SCALE GENOMIC DNA]</scope>
    <source>
        <strain evidence="11 12">TW-4</strain>
    </source>
</reference>
<evidence type="ECO:0000313" key="12">
    <source>
        <dbReference type="Proteomes" id="UP000583556"/>
    </source>
</evidence>
<organism evidence="11 12">
    <name type="scientific">Novosphingobium olei</name>
    <dbReference type="NCBI Taxonomy" id="2728851"/>
    <lineage>
        <taxon>Bacteria</taxon>
        <taxon>Pseudomonadati</taxon>
        <taxon>Pseudomonadota</taxon>
        <taxon>Alphaproteobacteria</taxon>
        <taxon>Sphingomonadales</taxon>
        <taxon>Sphingomonadaceae</taxon>
        <taxon>Novosphingobium</taxon>
    </lineage>
</organism>
<evidence type="ECO:0000256" key="7">
    <source>
        <dbReference type="ARBA" id="ARBA00023239"/>
    </source>
</evidence>
<dbReference type="GO" id="GO:0009236">
    <property type="term" value="P:cobalamin biosynthetic process"/>
    <property type="evidence" value="ECO:0007669"/>
    <property type="project" value="UniProtKB-UniPathway"/>
</dbReference>
<evidence type="ECO:0000259" key="10">
    <source>
        <dbReference type="Pfam" id="PF00155"/>
    </source>
</evidence>
<sequence>MTFALLQHGGRVDAAARRYGGSRRDWLDLSTGINPRPWPVAKAGHVEWANLPSPETLVELEAAAAAHFGCAPELCCAMPGSEAGMRLLARLIGLPGRAVPPTYRTHVDAFAESAPILFGEDPGAAATVMIANPANPDGTLRDGSALLAWHDRIAARDGWLVVDEAFADATPAQSVAGNVAARANLVVLRSFGKFFGLAGLRLGFAIAPPLLIASLRRAMGDWPLHAAALRIASAAYRDQSWIAQARIYLAARAVALDAMLDRHGLIGMGASPLFRLVVTPDAAALFERLARARILVRPFADKPNHLRFGVPADGLALARLDRALRDG</sequence>
<evidence type="ECO:0000256" key="3">
    <source>
        <dbReference type="ARBA" id="ARBA00004953"/>
    </source>
</evidence>
<keyword evidence="7 11" id="KW-0456">Lyase</keyword>
<dbReference type="GO" id="GO:0030170">
    <property type="term" value="F:pyridoxal phosphate binding"/>
    <property type="evidence" value="ECO:0007669"/>
    <property type="project" value="InterPro"/>
</dbReference>
<evidence type="ECO:0000256" key="2">
    <source>
        <dbReference type="ARBA" id="ARBA00003444"/>
    </source>
</evidence>
<dbReference type="InterPro" id="IPR015422">
    <property type="entry name" value="PyrdxlP-dep_Trfase_small"/>
</dbReference>
<evidence type="ECO:0000256" key="5">
    <source>
        <dbReference type="ARBA" id="ARBA00022573"/>
    </source>
</evidence>
<dbReference type="InterPro" id="IPR015424">
    <property type="entry name" value="PyrdxlP-dep_Trfase"/>
</dbReference>
<proteinExistence type="predicted"/>
<evidence type="ECO:0000256" key="9">
    <source>
        <dbReference type="ARBA" id="ARBA00048531"/>
    </source>
</evidence>
<evidence type="ECO:0000256" key="1">
    <source>
        <dbReference type="ARBA" id="ARBA00001933"/>
    </source>
</evidence>
<dbReference type="InterPro" id="IPR004838">
    <property type="entry name" value="NHTrfase_class1_PyrdxlP-BS"/>
</dbReference>
<dbReference type="RefSeq" id="WP_169494812.1">
    <property type="nucleotide sequence ID" value="NZ_JABBGM010000011.1"/>
</dbReference>
<dbReference type="Pfam" id="PF00155">
    <property type="entry name" value="Aminotran_1_2"/>
    <property type="match status" value="1"/>
</dbReference>
<evidence type="ECO:0000256" key="6">
    <source>
        <dbReference type="ARBA" id="ARBA00022898"/>
    </source>
</evidence>
<dbReference type="Gene3D" id="3.40.640.10">
    <property type="entry name" value="Type I PLP-dependent aspartate aminotransferase-like (Major domain)"/>
    <property type="match status" value="1"/>
</dbReference>
<keyword evidence="12" id="KW-1185">Reference proteome</keyword>
<accession>A0A7Y0GC26</accession>
<dbReference type="InterPro" id="IPR004839">
    <property type="entry name" value="Aminotransferase_I/II_large"/>
</dbReference>
<evidence type="ECO:0000313" key="11">
    <source>
        <dbReference type="EMBL" id="NML95604.1"/>
    </source>
</evidence>
<keyword evidence="6" id="KW-0663">Pyridoxal phosphate</keyword>
<dbReference type="SUPFAM" id="SSF53383">
    <property type="entry name" value="PLP-dependent transferases"/>
    <property type="match status" value="1"/>
</dbReference>
<comment type="catalytic activity">
    <reaction evidence="9">
        <text>O-phospho-L-threonine + H(+) = (R)-1-aminopropan-2-yl phosphate + CO2</text>
        <dbReference type="Rhea" id="RHEA:11492"/>
        <dbReference type="ChEBI" id="CHEBI:15378"/>
        <dbReference type="ChEBI" id="CHEBI:16526"/>
        <dbReference type="ChEBI" id="CHEBI:58563"/>
        <dbReference type="ChEBI" id="CHEBI:58675"/>
        <dbReference type="EC" id="4.1.1.81"/>
    </reaction>
</comment>
<dbReference type="Gene3D" id="3.90.1150.10">
    <property type="entry name" value="Aspartate Aminotransferase, domain 1"/>
    <property type="match status" value="1"/>
</dbReference>
<comment type="pathway">
    <text evidence="3">Cofactor biosynthesis; adenosylcobalamin biosynthesis.</text>
</comment>
<comment type="function">
    <text evidence="2">Decarboxylates L-threonine-O-3-phosphate to yield (R)-1-amino-2-propanol O-2-phosphate, the precursor for the linkage between the nucleotide loop and the corrin ring in cobalamin.</text>
</comment>
<dbReference type="PANTHER" id="PTHR42885:SF1">
    <property type="entry name" value="THREONINE-PHOSPHATE DECARBOXYLASE"/>
    <property type="match status" value="1"/>
</dbReference>
<protein>
    <recommendedName>
        <fullName evidence="4">threonine-phosphate decarboxylase</fullName>
        <ecNumber evidence="4">4.1.1.81</ecNumber>
    </recommendedName>
    <alternativeName>
        <fullName evidence="8">L-threonine-O-3-phosphate decarboxylase</fullName>
    </alternativeName>
</protein>
<evidence type="ECO:0000256" key="4">
    <source>
        <dbReference type="ARBA" id="ARBA00012285"/>
    </source>
</evidence>
<dbReference type="AlphaFoldDB" id="A0A7Y0GC26"/>